<dbReference type="AlphaFoldDB" id="A0A2T0WFP6"/>
<dbReference type="PANTHER" id="PTHR43264:SF1">
    <property type="entry name" value="INOSINE_URIDINE-PREFERRING NUCLEOSIDE HYDROLASE DOMAIN-CONTAINING PROTEIN"/>
    <property type="match status" value="1"/>
</dbReference>
<dbReference type="RefSeq" id="WP_106135047.1">
    <property type="nucleotide sequence ID" value="NZ_PVTR01000012.1"/>
</dbReference>
<comment type="caution">
    <text evidence="3">The sequence shown here is derived from an EMBL/GenBank/DDBJ whole genome shotgun (WGS) entry which is preliminary data.</text>
</comment>
<sequence>MTIGIRFIALFFLCAFATISNAQSHKVILDTDIDSDVDDVGALAMLHTLADHKLVDILGVIVTSDDLHAAQCTDAINHYFKRGNIPIGVEKGIALKSFSKYTKQISEEFKHQLKSAEDAEDATSLYRRLLSAQPDSSVIIITIGHLTNLRNLMESKADEYSDLSGIELIKKKVKLWSCMGGMFPEGKEANFYRPDPESTKIAVEKWPVKVVFAGWEIGNEIITGADFLKKSLPEHSPVWRAYQLYNNFQGRQSWDQASILYAVSSSEDYWDLNEEGRCVVMTDGSNTWKSGERSNHSYLIQKMNPKEIAKIIDALMVGFYGAEY</sequence>
<evidence type="ECO:0000313" key="4">
    <source>
        <dbReference type="Proteomes" id="UP000238157"/>
    </source>
</evidence>
<dbReference type="Pfam" id="PF01156">
    <property type="entry name" value="IU_nuc_hydro"/>
    <property type="match status" value="1"/>
</dbReference>
<feature type="domain" description="Inosine/uridine-preferring nucleoside hydrolase" evidence="2">
    <location>
        <begin position="27"/>
        <end position="284"/>
    </location>
</feature>
<gene>
    <name evidence="3" type="ORF">CLW00_112100</name>
</gene>
<dbReference type="InterPro" id="IPR001910">
    <property type="entry name" value="Inosine/uridine_hydrolase_dom"/>
</dbReference>
<feature type="signal peptide" evidence="1">
    <location>
        <begin position="1"/>
        <end position="22"/>
    </location>
</feature>
<proteinExistence type="predicted"/>
<protein>
    <submittedName>
        <fullName evidence="3">Inosine-uridine nucleoside N-ribohydrolase</fullName>
    </submittedName>
</protein>
<name>A0A2T0WFP6_9BACT</name>
<dbReference type="Proteomes" id="UP000238157">
    <property type="component" value="Unassembled WGS sequence"/>
</dbReference>
<dbReference type="InterPro" id="IPR036452">
    <property type="entry name" value="Ribo_hydro-like"/>
</dbReference>
<dbReference type="OrthoDB" id="128573at2"/>
<dbReference type="EMBL" id="PVTR01000012">
    <property type="protein sequence ID" value="PRY85519.1"/>
    <property type="molecule type" value="Genomic_DNA"/>
</dbReference>
<dbReference type="GO" id="GO:0016799">
    <property type="term" value="F:hydrolase activity, hydrolyzing N-glycosyl compounds"/>
    <property type="evidence" value="ECO:0007669"/>
    <property type="project" value="InterPro"/>
</dbReference>
<accession>A0A2T0WFP6</accession>
<reference evidence="3 4" key="1">
    <citation type="submission" date="2018-03" db="EMBL/GenBank/DDBJ databases">
        <title>Genomic Encyclopedia of Archaeal and Bacterial Type Strains, Phase II (KMG-II): from individual species to whole genera.</title>
        <authorList>
            <person name="Goeker M."/>
        </authorList>
    </citation>
    <scope>NUCLEOTIDE SEQUENCE [LARGE SCALE GENOMIC DNA]</scope>
    <source>
        <strain evidence="3 4">DSM 27929</strain>
    </source>
</reference>
<dbReference type="PANTHER" id="PTHR43264">
    <property type="match status" value="1"/>
</dbReference>
<feature type="chain" id="PRO_5015394239" evidence="1">
    <location>
        <begin position="23"/>
        <end position="324"/>
    </location>
</feature>
<evidence type="ECO:0000259" key="2">
    <source>
        <dbReference type="Pfam" id="PF01156"/>
    </source>
</evidence>
<evidence type="ECO:0000256" key="1">
    <source>
        <dbReference type="SAM" id="SignalP"/>
    </source>
</evidence>
<keyword evidence="4" id="KW-1185">Reference proteome</keyword>
<keyword evidence="1" id="KW-0732">Signal</keyword>
<dbReference type="Gene3D" id="3.90.245.10">
    <property type="entry name" value="Ribonucleoside hydrolase-like"/>
    <property type="match status" value="1"/>
</dbReference>
<keyword evidence="3" id="KW-0378">Hydrolase</keyword>
<dbReference type="SUPFAM" id="SSF53590">
    <property type="entry name" value="Nucleoside hydrolase"/>
    <property type="match status" value="1"/>
</dbReference>
<evidence type="ECO:0000313" key="3">
    <source>
        <dbReference type="EMBL" id="PRY85519.1"/>
    </source>
</evidence>
<organism evidence="3 4">
    <name type="scientific">Mongoliibacter ruber</name>
    <dbReference type="NCBI Taxonomy" id="1750599"/>
    <lineage>
        <taxon>Bacteria</taxon>
        <taxon>Pseudomonadati</taxon>
        <taxon>Bacteroidota</taxon>
        <taxon>Cytophagia</taxon>
        <taxon>Cytophagales</taxon>
        <taxon>Cyclobacteriaceae</taxon>
        <taxon>Mongoliibacter</taxon>
    </lineage>
</organism>